<accession>A0A1T3CRT7</accession>
<keyword evidence="4 9" id="KW-0812">Transmembrane</keyword>
<evidence type="ECO:0000256" key="6">
    <source>
        <dbReference type="ARBA" id="ARBA00023136"/>
    </source>
</evidence>
<feature type="transmembrane region" description="Helical" evidence="9">
    <location>
        <begin position="187"/>
        <end position="204"/>
    </location>
</feature>
<dbReference type="PROSITE" id="PS00217">
    <property type="entry name" value="SUGAR_TRANSPORT_2"/>
    <property type="match status" value="1"/>
</dbReference>
<evidence type="ECO:0000313" key="11">
    <source>
        <dbReference type="EMBL" id="OPB43817.1"/>
    </source>
</evidence>
<keyword evidence="12" id="KW-1185">Reference proteome</keyword>
<dbReference type="PROSITE" id="PS50850">
    <property type="entry name" value="MFS"/>
    <property type="match status" value="1"/>
</dbReference>
<evidence type="ECO:0000259" key="10">
    <source>
        <dbReference type="PROSITE" id="PS50850"/>
    </source>
</evidence>
<dbReference type="InterPro" id="IPR020846">
    <property type="entry name" value="MFS_dom"/>
</dbReference>
<evidence type="ECO:0000256" key="2">
    <source>
        <dbReference type="ARBA" id="ARBA00010992"/>
    </source>
</evidence>
<feature type="transmembrane region" description="Helical" evidence="9">
    <location>
        <begin position="272"/>
        <end position="294"/>
    </location>
</feature>
<feature type="transmembrane region" description="Helical" evidence="9">
    <location>
        <begin position="341"/>
        <end position="360"/>
    </location>
</feature>
<dbReference type="PRINTS" id="PR00171">
    <property type="entry name" value="SUGRTRNSPORT"/>
</dbReference>
<dbReference type="InterPro" id="IPR036259">
    <property type="entry name" value="MFS_trans_sf"/>
</dbReference>
<dbReference type="EMBL" id="LVVK01000007">
    <property type="protein sequence ID" value="OPB43817.1"/>
    <property type="molecule type" value="Genomic_DNA"/>
</dbReference>
<evidence type="ECO:0000256" key="9">
    <source>
        <dbReference type="SAM" id="Phobius"/>
    </source>
</evidence>
<keyword evidence="3 8" id="KW-0813">Transport</keyword>
<dbReference type="AlphaFoldDB" id="A0A1T3CRT7"/>
<dbReference type="NCBIfam" id="TIGR00879">
    <property type="entry name" value="SP"/>
    <property type="match status" value="1"/>
</dbReference>
<evidence type="ECO:0000256" key="7">
    <source>
        <dbReference type="ARBA" id="ARBA00023180"/>
    </source>
</evidence>
<dbReference type="CDD" id="cd17356">
    <property type="entry name" value="MFS_HXT"/>
    <property type="match status" value="1"/>
</dbReference>
<dbReference type="InterPro" id="IPR005828">
    <property type="entry name" value="MFS_sugar_transport-like"/>
</dbReference>
<keyword evidence="7" id="KW-0325">Glycoprotein</keyword>
<sequence length="513" mass="56837">MKFFKNYRVYILTSVAYLGSLLFGYDTGVMGSVLALKSFKSDFGLPTDSSGFASTENAHVASNVVSLLTAGCFFGAITAAFLNERFGRRYSLMLFTVIFLIGAAVQTSAQHTIGQIYGGRVIAGFGIGGMSAITPVFVSENCPPAIRGRVAGLFQEFLVIGSTFAYWLDYGVSLHIKQSTKQWRVPVGIQLIPGGLMLCGLFFLKESPRWLMKKQRQEEALRSLAYIRNETADNIEVQKEMAEIRASIEEEMALTEGVTWKETLKKGNWNRFALAFGIMFWQQFSGTNSIGYYAPEIFETVGVSSTNSSLFATGVYGTVKVVATAIFLFIGIDRWGRKRSLIGGAIWMATMMFIIGAVLATHPPDPKSSTVSSASIAMVVMIYLYVIGYSFSWGPTPWVYVSEIFPTRLREYGVGLAASTQWLFNFVITEITPAAVNHIGWRTFIMFGCFCCGMLAFVVLFIKETKGRTLEDMDILFGLISEDQRQADVEHVLNKGVELEHVEREEVTPDKAV</sequence>
<feature type="transmembrane region" description="Helical" evidence="9">
    <location>
        <begin position="90"/>
        <end position="109"/>
    </location>
</feature>
<comment type="caution">
    <text evidence="11">The sequence shown here is derived from an EMBL/GenBank/DDBJ whole genome shotgun (WGS) entry which is preliminary data.</text>
</comment>
<comment type="similarity">
    <text evidence="2 8">Belongs to the major facilitator superfamily. Sugar transporter (TC 2.A.1.1) family.</text>
</comment>
<reference evidence="11 12" key="1">
    <citation type="submission" date="2016-04" db="EMBL/GenBank/DDBJ databases">
        <title>Multiple horizontal gene transfer events from other fungi enriched the ability of the initially mycotrophic fungus Trichoderma (Ascomycota) to feed on dead plant biomass.</title>
        <authorList>
            <person name="Atanasova L."/>
            <person name="Chenthamara K."/>
            <person name="Zhang J."/>
            <person name="Grujic M."/>
            <person name="Henrissat B."/>
            <person name="Kuo A."/>
            <person name="Aertz A."/>
            <person name="Salamov A."/>
            <person name="Lipzen A."/>
            <person name="Labutti K."/>
            <person name="Barry K."/>
            <person name="Miao Y."/>
            <person name="Rahimi M.J."/>
            <person name="Shen Q."/>
            <person name="Grigoriev I.V."/>
            <person name="Kubicek C.P."/>
            <person name="Druzhinina I.S."/>
        </authorList>
    </citation>
    <scope>NUCLEOTIDE SEQUENCE [LARGE SCALE GENOMIC DNA]</scope>
    <source>
        <strain evidence="11 12">NJAU 4742</strain>
    </source>
</reference>
<evidence type="ECO:0000313" key="12">
    <source>
        <dbReference type="Proteomes" id="UP000191004"/>
    </source>
</evidence>
<feature type="transmembrane region" description="Helical" evidence="9">
    <location>
        <begin position="412"/>
        <end position="429"/>
    </location>
</feature>
<dbReference type="GO" id="GO:0016020">
    <property type="term" value="C:membrane"/>
    <property type="evidence" value="ECO:0007669"/>
    <property type="project" value="UniProtKB-SubCell"/>
</dbReference>
<name>A0A1T3CRT7_9HYPO</name>
<gene>
    <name evidence="11" type="ORF">A0O28_0021350</name>
</gene>
<comment type="subcellular location">
    <subcellularLocation>
        <location evidence="1">Membrane</location>
        <topology evidence="1">Multi-pass membrane protein</topology>
    </subcellularLocation>
</comment>
<feature type="domain" description="Major facilitator superfamily (MFS) profile" evidence="10">
    <location>
        <begin position="12"/>
        <end position="466"/>
    </location>
</feature>
<evidence type="ECO:0000256" key="3">
    <source>
        <dbReference type="ARBA" id="ARBA00022448"/>
    </source>
</evidence>
<evidence type="ECO:0000256" key="8">
    <source>
        <dbReference type="RuleBase" id="RU003346"/>
    </source>
</evidence>
<feature type="transmembrane region" description="Helical" evidence="9">
    <location>
        <begin position="314"/>
        <end position="332"/>
    </location>
</feature>
<feature type="transmembrane region" description="Helical" evidence="9">
    <location>
        <begin position="441"/>
        <end position="462"/>
    </location>
</feature>
<keyword evidence="5 9" id="KW-1133">Transmembrane helix</keyword>
<dbReference type="FunFam" id="1.20.1250.20:FF:000026">
    <property type="entry name" value="MFS quinate transporter QutD"/>
    <property type="match status" value="1"/>
</dbReference>
<dbReference type="Pfam" id="PF00083">
    <property type="entry name" value="Sugar_tr"/>
    <property type="match status" value="1"/>
</dbReference>
<dbReference type="PROSITE" id="PS00216">
    <property type="entry name" value="SUGAR_TRANSPORT_1"/>
    <property type="match status" value="1"/>
</dbReference>
<keyword evidence="6 9" id="KW-0472">Membrane</keyword>
<dbReference type="OrthoDB" id="508119at2759"/>
<dbReference type="Gene3D" id="1.20.1250.20">
    <property type="entry name" value="MFS general substrate transporter like domains"/>
    <property type="match status" value="1"/>
</dbReference>
<proteinExistence type="inferred from homology"/>
<dbReference type="InterPro" id="IPR003663">
    <property type="entry name" value="Sugar/inositol_transpt"/>
</dbReference>
<organism evidence="11 12">
    <name type="scientific">Trichoderma guizhouense</name>
    <dbReference type="NCBI Taxonomy" id="1491466"/>
    <lineage>
        <taxon>Eukaryota</taxon>
        <taxon>Fungi</taxon>
        <taxon>Dikarya</taxon>
        <taxon>Ascomycota</taxon>
        <taxon>Pezizomycotina</taxon>
        <taxon>Sordariomycetes</taxon>
        <taxon>Hypocreomycetidae</taxon>
        <taxon>Hypocreales</taxon>
        <taxon>Hypocreaceae</taxon>
        <taxon>Trichoderma</taxon>
    </lineage>
</organism>
<protein>
    <submittedName>
        <fullName evidence="11">MFS permease</fullName>
    </submittedName>
</protein>
<feature type="transmembrane region" description="Helical" evidence="9">
    <location>
        <begin position="59"/>
        <end position="83"/>
    </location>
</feature>
<dbReference type="SUPFAM" id="SSF103473">
    <property type="entry name" value="MFS general substrate transporter"/>
    <property type="match status" value="1"/>
</dbReference>
<dbReference type="InterPro" id="IPR005829">
    <property type="entry name" value="Sugar_transporter_CS"/>
</dbReference>
<feature type="transmembrane region" description="Helical" evidence="9">
    <location>
        <begin position="121"/>
        <end position="138"/>
    </location>
</feature>
<dbReference type="Proteomes" id="UP000191004">
    <property type="component" value="Unassembled WGS sequence"/>
</dbReference>
<feature type="transmembrane region" description="Helical" evidence="9">
    <location>
        <begin position="372"/>
        <end position="391"/>
    </location>
</feature>
<dbReference type="InterPro" id="IPR050360">
    <property type="entry name" value="MFS_Sugar_Transporters"/>
</dbReference>
<dbReference type="GO" id="GO:0005351">
    <property type="term" value="F:carbohydrate:proton symporter activity"/>
    <property type="evidence" value="ECO:0007669"/>
    <property type="project" value="TreeGrafter"/>
</dbReference>
<evidence type="ECO:0000256" key="1">
    <source>
        <dbReference type="ARBA" id="ARBA00004141"/>
    </source>
</evidence>
<evidence type="ECO:0000256" key="4">
    <source>
        <dbReference type="ARBA" id="ARBA00022692"/>
    </source>
</evidence>
<feature type="transmembrane region" description="Helical" evidence="9">
    <location>
        <begin position="150"/>
        <end position="167"/>
    </location>
</feature>
<dbReference type="PANTHER" id="PTHR48022">
    <property type="entry name" value="PLASTIDIC GLUCOSE TRANSPORTER 4"/>
    <property type="match status" value="1"/>
</dbReference>
<dbReference type="PANTHER" id="PTHR48022:SF23">
    <property type="entry name" value="MAJOR FACILITATOR SUPERFAMILY (MFS) PROFILE DOMAIN-CONTAINING PROTEIN"/>
    <property type="match status" value="1"/>
</dbReference>
<evidence type="ECO:0000256" key="5">
    <source>
        <dbReference type="ARBA" id="ARBA00022989"/>
    </source>
</evidence>